<accession>A0A9X7VZ23</accession>
<gene>
    <name evidence="2" type="ORF">JZ786_24305</name>
</gene>
<proteinExistence type="predicted"/>
<dbReference type="AlphaFoldDB" id="A0A9X7VZ23"/>
<dbReference type="Proteomes" id="UP000663505">
    <property type="component" value="Chromosome"/>
</dbReference>
<sequence>MQEQRDCPNCGQGVDGFIITFSSERAQRDIKQTILSELKPLWRVIDERRLWLRRKLVYDLLPYWQEFYHLSDWEVRWGTLKFTGEVEEGQRSSWSEIASLKPTMFVDDVIQTGQIRMMMQPIVDVMKRKTIAYEMLARSVQTDGSVISPAELYQSAREQNQLFRLDRACRIAAIETVSKVPDNQLVFINFVPTSIYVPEHCLATTVQAAERCGVERHRIVFEVVETDHVEDLSHLRSILSYYREKGFQCALDDFGEGFSDEETMDVLRPDIVKLDRKYVTDIHKNDEKRRTADSIYHQGRKAGATMLAEGVECEEEAVTLAEIGYTLQQGYWYGKPAWLPVDVDPRKFHVFHH</sequence>
<protein>
    <submittedName>
        <fullName evidence="2">EAL domain-containing protein</fullName>
    </submittedName>
</protein>
<dbReference type="SMART" id="SM00052">
    <property type="entry name" value="EAL"/>
    <property type="match status" value="1"/>
</dbReference>
<feature type="domain" description="EAL" evidence="1">
    <location>
        <begin position="99"/>
        <end position="350"/>
    </location>
</feature>
<dbReference type="Gene3D" id="3.20.20.450">
    <property type="entry name" value="EAL domain"/>
    <property type="match status" value="1"/>
</dbReference>
<dbReference type="PANTHER" id="PTHR33121">
    <property type="entry name" value="CYCLIC DI-GMP PHOSPHODIESTERASE PDEF"/>
    <property type="match status" value="1"/>
</dbReference>
<dbReference type="RefSeq" id="WP_206656814.1">
    <property type="nucleotide sequence ID" value="NZ_CP071182.1"/>
</dbReference>
<keyword evidence="3" id="KW-1185">Reference proteome</keyword>
<name>A0A9X7VZ23_9BACL</name>
<evidence type="ECO:0000313" key="3">
    <source>
        <dbReference type="Proteomes" id="UP000663505"/>
    </source>
</evidence>
<dbReference type="KEGG" id="afx:JZ786_24305"/>
<organism evidence="2 3">
    <name type="scientific">Alicyclobacillus mengziensis</name>
    <dbReference type="NCBI Taxonomy" id="2931921"/>
    <lineage>
        <taxon>Bacteria</taxon>
        <taxon>Bacillati</taxon>
        <taxon>Bacillota</taxon>
        <taxon>Bacilli</taxon>
        <taxon>Bacillales</taxon>
        <taxon>Alicyclobacillaceae</taxon>
        <taxon>Alicyclobacillus</taxon>
    </lineage>
</organism>
<dbReference type="SUPFAM" id="SSF141868">
    <property type="entry name" value="EAL domain-like"/>
    <property type="match status" value="1"/>
</dbReference>
<dbReference type="EMBL" id="CP071182">
    <property type="protein sequence ID" value="QSO47467.1"/>
    <property type="molecule type" value="Genomic_DNA"/>
</dbReference>
<dbReference type="GO" id="GO:0071111">
    <property type="term" value="F:cyclic-guanylate-specific phosphodiesterase activity"/>
    <property type="evidence" value="ECO:0007669"/>
    <property type="project" value="InterPro"/>
</dbReference>
<dbReference type="PANTHER" id="PTHR33121:SF15">
    <property type="entry name" value="BLUE LIGHT- AND TEMPERATURE-REGULATED ANTIREPRESSOR BLUF"/>
    <property type="match status" value="1"/>
</dbReference>
<reference evidence="2 3" key="1">
    <citation type="submission" date="2021-02" db="EMBL/GenBank/DDBJ databases">
        <title>Alicyclobacillus curvatus sp. nov. and Alicyclobacillus mengziensis sp. nov., two acidophilic bacteria isolated from acid mine drainage.</title>
        <authorList>
            <person name="Huang Y."/>
        </authorList>
    </citation>
    <scope>NUCLEOTIDE SEQUENCE [LARGE SCALE GENOMIC DNA]</scope>
    <source>
        <strain evidence="2 3">S30H14</strain>
    </source>
</reference>
<evidence type="ECO:0000259" key="1">
    <source>
        <dbReference type="PROSITE" id="PS50883"/>
    </source>
</evidence>
<evidence type="ECO:0000313" key="2">
    <source>
        <dbReference type="EMBL" id="QSO47467.1"/>
    </source>
</evidence>
<dbReference type="PROSITE" id="PS50883">
    <property type="entry name" value="EAL"/>
    <property type="match status" value="1"/>
</dbReference>
<dbReference type="CDD" id="cd01948">
    <property type="entry name" value="EAL"/>
    <property type="match status" value="1"/>
</dbReference>
<dbReference type="Pfam" id="PF00563">
    <property type="entry name" value="EAL"/>
    <property type="match status" value="1"/>
</dbReference>
<dbReference type="InterPro" id="IPR001633">
    <property type="entry name" value="EAL_dom"/>
</dbReference>
<dbReference type="InterPro" id="IPR035919">
    <property type="entry name" value="EAL_sf"/>
</dbReference>
<dbReference type="InterPro" id="IPR050706">
    <property type="entry name" value="Cyclic-di-GMP_PDE-like"/>
</dbReference>